<dbReference type="Gene3D" id="3.10.490.10">
    <property type="entry name" value="Gamma-glutamyl cyclotransferase-like"/>
    <property type="match status" value="1"/>
</dbReference>
<name>A0A540X459_9BACT</name>
<keyword evidence="1" id="KW-0808">Transferase</keyword>
<sequence length="174" mass="19338">MDSHYDQVMKAREGADPNAKRLYFAYSTILDRAAFDEWKQQHSYGFFELPEGRLAEAVDVDLVYDFPSRWWGGRVAGLADATGGQVFGRLFEIRGQDWPIVQHKEGFVTGMCVERAVKVLVDGQEVEATAFVTNPRRAAQDGPVSPRFVEALVRGAQAAGLPADYVERLKRGGA</sequence>
<dbReference type="RefSeq" id="WP_141642328.1">
    <property type="nucleotide sequence ID" value="NZ_VIFM01000031.1"/>
</dbReference>
<dbReference type="EMBL" id="VIFM01000031">
    <property type="protein sequence ID" value="TQF16018.1"/>
    <property type="molecule type" value="Genomic_DNA"/>
</dbReference>
<comment type="caution">
    <text evidence="1">The sequence shown here is derived from an EMBL/GenBank/DDBJ whole genome shotgun (WGS) entry which is preliminary data.</text>
</comment>
<organism evidence="1 2">
    <name type="scientific">Myxococcus llanfairpwllgwyngyllgogerychwyrndrobwllllantysiliogogogochensis</name>
    <dbReference type="NCBI Taxonomy" id="2590453"/>
    <lineage>
        <taxon>Bacteria</taxon>
        <taxon>Pseudomonadati</taxon>
        <taxon>Myxococcota</taxon>
        <taxon>Myxococcia</taxon>
        <taxon>Myxococcales</taxon>
        <taxon>Cystobacterineae</taxon>
        <taxon>Myxococcaceae</taxon>
        <taxon>Myxococcus</taxon>
    </lineage>
</organism>
<reference evidence="1 2" key="1">
    <citation type="submission" date="2019-06" db="EMBL/GenBank/DDBJ databases">
        <authorList>
            <person name="Livingstone P."/>
            <person name="Whitworth D."/>
        </authorList>
    </citation>
    <scope>NUCLEOTIDE SEQUENCE [LARGE SCALE GENOMIC DNA]</scope>
    <source>
        <strain evidence="1 2">AM401</strain>
    </source>
</reference>
<gene>
    <name evidence="1" type="ORF">FJV41_10630</name>
</gene>
<protein>
    <submittedName>
        <fullName evidence="1">Gamma-glutamylcyclotransferase</fullName>
    </submittedName>
</protein>
<dbReference type="GO" id="GO:0016740">
    <property type="term" value="F:transferase activity"/>
    <property type="evidence" value="ECO:0007669"/>
    <property type="project" value="UniProtKB-KW"/>
</dbReference>
<dbReference type="AlphaFoldDB" id="A0A540X459"/>
<evidence type="ECO:0000313" key="2">
    <source>
        <dbReference type="Proteomes" id="UP000315369"/>
    </source>
</evidence>
<dbReference type="OrthoDB" id="5292660at2"/>
<dbReference type="Proteomes" id="UP000315369">
    <property type="component" value="Unassembled WGS sequence"/>
</dbReference>
<proteinExistence type="predicted"/>
<keyword evidence="2" id="KW-1185">Reference proteome</keyword>
<accession>A0A540X459</accession>
<dbReference type="Pfam" id="PF13772">
    <property type="entry name" value="AIG2_2"/>
    <property type="match status" value="1"/>
</dbReference>
<evidence type="ECO:0000313" key="1">
    <source>
        <dbReference type="EMBL" id="TQF16018.1"/>
    </source>
</evidence>